<protein>
    <submittedName>
        <fullName evidence="3">Polysaccharide deacetylase family protein</fullName>
    </submittedName>
</protein>
<dbReference type="EMBL" id="CP095075">
    <property type="protein sequence ID" value="UOR11097.1"/>
    <property type="molecule type" value="Genomic_DNA"/>
</dbReference>
<dbReference type="PROSITE" id="PS51257">
    <property type="entry name" value="PROKAR_LIPOPROTEIN"/>
    <property type="match status" value="1"/>
</dbReference>
<dbReference type="SUPFAM" id="SSF88713">
    <property type="entry name" value="Glycoside hydrolase/deacetylase"/>
    <property type="match status" value="1"/>
</dbReference>
<dbReference type="Pfam" id="PF01522">
    <property type="entry name" value="Polysacc_deac_1"/>
    <property type="match status" value="1"/>
</dbReference>
<dbReference type="Gene3D" id="3.30.565.40">
    <property type="entry name" value="Fervidobacterium nodosum Rt17-B1 like"/>
    <property type="match status" value="1"/>
</dbReference>
<evidence type="ECO:0000313" key="4">
    <source>
        <dbReference type="Proteomes" id="UP000830326"/>
    </source>
</evidence>
<dbReference type="InterPro" id="IPR002509">
    <property type="entry name" value="NODB_dom"/>
</dbReference>
<feature type="signal peptide" evidence="1">
    <location>
        <begin position="1"/>
        <end position="24"/>
    </location>
</feature>
<keyword evidence="1" id="KW-0732">Signal</keyword>
<dbReference type="Gene3D" id="3.20.20.370">
    <property type="entry name" value="Glycoside hydrolase/deacetylase"/>
    <property type="match status" value="1"/>
</dbReference>
<dbReference type="RefSeq" id="WP_245030742.1">
    <property type="nucleotide sequence ID" value="NZ_CP095075.1"/>
</dbReference>
<evidence type="ECO:0000313" key="3">
    <source>
        <dbReference type="EMBL" id="UOR11097.1"/>
    </source>
</evidence>
<organism evidence="3 4">
    <name type="scientific">Halobacillus amylolyticus</name>
    <dbReference type="NCBI Taxonomy" id="2932259"/>
    <lineage>
        <taxon>Bacteria</taxon>
        <taxon>Bacillati</taxon>
        <taxon>Bacillota</taxon>
        <taxon>Bacilli</taxon>
        <taxon>Bacillales</taxon>
        <taxon>Bacillaceae</taxon>
        <taxon>Halobacillus</taxon>
    </lineage>
</organism>
<accession>A0ABY4H9G1</accession>
<evidence type="ECO:0000259" key="2">
    <source>
        <dbReference type="PROSITE" id="PS51677"/>
    </source>
</evidence>
<sequence length="445" mass="50802">MKRLNVYIALLSLLLILTACSFFIADANERSDKVSSASSNHYEVMMESEIEEYENYQITIHYPQTPNDQIDQIIIDYVNQKKDSFKKKSYEVVINSENNSAHELHIDYEVLYQDDEVFVVRFVEKTDIGQDQIDVTRTVMNFNKSSGKRLDLKNLFKRDTNYLGVLAKETNQRLETQKEFEADPSNFEELALMGDSLVVYITGEDQKKLATEKSEVSIDKSALKDVLLPKYAKKMRPQLQDNDTTSYPPIKMKEEPTQEMTEKLVAITFDNGPHKKRTPLVLDVLAEYDAKATFFMIGKRIKHYPETVREVAEQGHEIGNHTWDHSSFDRLSDSEIKQQLVDTQNVIQEVTGITTNLVRLPFGEGLSEAYEPYFDVVSSTITPTQDWNLTNASEIAHYVTSNVEDGSIIVLSDLHSTTPNALKMILADLSERGYSFVTVSELANK</sequence>
<keyword evidence="4" id="KW-1185">Reference proteome</keyword>
<feature type="domain" description="NodB homology" evidence="2">
    <location>
        <begin position="263"/>
        <end position="437"/>
    </location>
</feature>
<dbReference type="Proteomes" id="UP000830326">
    <property type="component" value="Chromosome"/>
</dbReference>
<dbReference type="PROSITE" id="PS51677">
    <property type="entry name" value="NODB"/>
    <property type="match status" value="1"/>
</dbReference>
<feature type="chain" id="PRO_5045346212" evidence="1">
    <location>
        <begin position="25"/>
        <end position="445"/>
    </location>
</feature>
<dbReference type="PANTHER" id="PTHR10587">
    <property type="entry name" value="GLYCOSYL TRANSFERASE-RELATED"/>
    <property type="match status" value="1"/>
</dbReference>
<name>A0ABY4H9G1_9BACI</name>
<proteinExistence type="predicted"/>
<dbReference type="InterPro" id="IPR011330">
    <property type="entry name" value="Glyco_hydro/deAcase_b/a-brl"/>
</dbReference>
<evidence type="ECO:0000256" key="1">
    <source>
        <dbReference type="SAM" id="SignalP"/>
    </source>
</evidence>
<reference evidence="3" key="1">
    <citation type="submission" date="2022-04" db="EMBL/GenBank/DDBJ databases">
        <title>Halobacillus sp. isolated from saltern.</title>
        <authorList>
            <person name="Won M."/>
            <person name="Lee C.-M."/>
            <person name="Woen H.-Y."/>
            <person name="Kwon S.-W."/>
        </authorList>
    </citation>
    <scope>NUCLEOTIDE SEQUENCE</scope>
    <source>
        <strain evidence="3">SSHM10-5</strain>
    </source>
</reference>
<dbReference type="InterPro" id="IPR050248">
    <property type="entry name" value="Polysacc_deacetylase_ArnD"/>
</dbReference>
<gene>
    <name evidence="3" type="ORF">MUO15_16060</name>
</gene>